<sequence length="67" mass="7893">MTTIWLAPFYLAKRQVHNTYESFLIQRASKSSVEVMDFEGEFLRWGVLSLYESNNKLINRASLKIHN</sequence>
<accession>A0AAX3WU13</accession>
<evidence type="ECO:0000313" key="1">
    <source>
        <dbReference type="EMBL" id="WHY50035.1"/>
    </source>
</evidence>
<proteinExistence type="predicted"/>
<dbReference type="RefSeq" id="WP_283868737.1">
    <property type="nucleotide sequence ID" value="NZ_CP126101.1"/>
</dbReference>
<organism evidence="1 2">
    <name type="scientific">Lysinibacillus pakistanensis</name>
    <dbReference type="NCBI Taxonomy" id="759811"/>
    <lineage>
        <taxon>Bacteria</taxon>
        <taxon>Bacillati</taxon>
        <taxon>Bacillota</taxon>
        <taxon>Bacilli</taxon>
        <taxon>Bacillales</taxon>
        <taxon>Bacillaceae</taxon>
        <taxon>Lysinibacillus</taxon>
    </lineage>
</organism>
<evidence type="ECO:0000313" key="2">
    <source>
        <dbReference type="Proteomes" id="UP001178322"/>
    </source>
</evidence>
<dbReference type="EMBL" id="CP126101">
    <property type="protein sequence ID" value="WHY50035.1"/>
    <property type="molecule type" value="Genomic_DNA"/>
</dbReference>
<reference evidence="1" key="1">
    <citation type="submission" date="2023-05" db="EMBL/GenBank/DDBJ databases">
        <title>Comparative genomics of Bacillaceae isolates and their secondary metabolite potential.</title>
        <authorList>
            <person name="Song L."/>
            <person name="Nielsen L.J."/>
            <person name="Mohite O."/>
            <person name="Xu X."/>
            <person name="Weber T."/>
            <person name="Kovacs A.T."/>
        </authorList>
    </citation>
    <scope>NUCLEOTIDE SEQUENCE</scope>
    <source>
        <strain evidence="1">LY1</strain>
    </source>
</reference>
<gene>
    <name evidence="1" type="ORF">QNH24_17095</name>
</gene>
<dbReference type="AlphaFoldDB" id="A0AAX3WU13"/>
<protein>
    <submittedName>
        <fullName evidence="1">Uncharacterized protein</fullName>
    </submittedName>
</protein>
<name>A0AAX3WU13_9BACI</name>
<dbReference type="Proteomes" id="UP001178322">
    <property type="component" value="Chromosome"/>
</dbReference>